<evidence type="ECO:0000256" key="1">
    <source>
        <dbReference type="SAM" id="MobiDB-lite"/>
    </source>
</evidence>
<sequence length="95" mass="9930">MGDDQGTEDQRGLGKVVYSAEPAEVRAEREDLTGPTDIIEEASEESFPASDPPGYATGNAENVAVDVGSQADSEHPPSSQAVAAMADGDRPERAR</sequence>
<evidence type="ECO:0000313" key="2">
    <source>
        <dbReference type="EMBL" id="CAA9544847.1"/>
    </source>
</evidence>
<proteinExistence type="predicted"/>
<feature type="compositionally biased region" description="Basic and acidic residues" evidence="1">
    <location>
        <begin position="23"/>
        <end position="32"/>
    </location>
</feature>
<protein>
    <submittedName>
        <fullName evidence="2">Uncharacterized protein</fullName>
    </submittedName>
</protein>
<dbReference type="EMBL" id="CADCWL010000011">
    <property type="protein sequence ID" value="CAA9544847.1"/>
    <property type="molecule type" value="Genomic_DNA"/>
</dbReference>
<accession>A0A6J4U9S2</accession>
<dbReference type="AlphaFoldDB" id="A0A6J4U9S2"/>
<name>A0A6J4U9S2_9BACT</name>
<gene>
    <name evidence="2" type="ORF">AVDCRST_MAG19-363</name>
</gene>
<organism evidence="2">
    <name type="scientific">uncultured Thermomicrobiales bacterium</name>
    <dbReference type="NCBI Taxonomy" id="1645740"/>
    <lineage>
        <taxon>Bacteria</taxon>
        <taxon>Pseudomonadati</taxon>
        <taxon>Thermomicrobiota</taxon>
        <taxon>Thermomicrobia</taxon>
        <taxon>Thermomicrobiales</taxon>
        <taxon>environmental samples</taxon>
    </lineage>
</organism>
<reference evidence="2" key="1">
    <citation type="submission" date="2020-02" db="EMBL/GenBank/DDBJ databases">
        <authorList>
            <person name="Meier V. D."/>
        </authorList>
    </citation>
    <scope>NUCLEOTIDE SEQUENCE</scope>
    <source>
        <strain evidence="2">AVDCRST_MAG19</strain>
    </source>
</reference>
<feature type="region of interest" description="Disordered" evidence="1">
    <location>
        <begin position="1"/>
        <end position="95"/>
    </location>
</feature>